<dbReference type="AlphaFoldDB" id="A0A1E5LI60"/>
<evidence type="ECO:0000256" key="3">
    <source>
        <dbReference type="PROSITE-ProRule" id="PRU10038"/>
    </source>
</evidence>
<dbReference type="InterPro" id="IPR050300">
    <property type="entry name" value="GDXG_lipolytic_enzyme"/>
</dbReference>
<dbReference type="InterPro" id="IPR033140">
    <property type="entry name" value="Lipase_GDXG_put_SER_AS"/>
</dbReference>
<dbReference type="InterPro" id="IPR029058">
    <property type="entry name" value="AB_hydrolase_fold"/>
</dbReference>
<dbReference type="STRING" id="1305675.BFG57_11255"/>
<dbReference type="GO" id="GO:0016787">
    <property type="term" value="F:hydrolase activity"/>
    <property type="evidence" value="ECO:0007669"/>
    <property type="project" value="UniProtKB-KW"/>
</dbReference>
<reference evidence="5 6" key="1">
    <citation type="submission" date="2016-08" db="EMBL/GenBank/DDBJ databases">
        <title>Genome of Bacillus solimangrovi GH2-4.</title>
        <authorList>
            <person name="Lim S."/>
            <person name="Kim B.-C."/>
        </authorList>
    </citation>
    <scope>NUCLEOTIDE SEQUENCE [LARGE SCALE GENOMIC DNA]</scope>
    <source>
        <strain evidence="5 6">GH2-4</strain>
    </source>
</reference>
<protein>
    <recommendedName>
        <fullName evidence="4">Alpha/beta hydrolase fold-3 domain-containing protein</fullName>
    </recommendedName>
</protein>
<feature type="domain" description="Alpha/beta hydrolase fold-3" evidence="4">
    <location>
        <begin position="3"/>
        <end position="106"/>
    </location>
</feature>
<dbReference type="Pfam" id="PF07859">
    <property type="entry name" value="Abhydrolase_3"/>
    <property type="match status" value="1"/>
</dbReference>
<dbReference type="PANTHER" id="PTHR48081">
    <property type="entry name" value="AB HYDROLASE SUPERFAMILY PROTEIN C4A8.06C"/>
    <property type="match status" value="1"/>
</dbReference>
<gene>
    <name evidence="5" type="ORF">BFG57_11255</name>
</gene>
<evidence type="ECO:0000256" key="2">
    <source>
        <dbReference type="ARBA" id="ARBA00022801"/>
    </source>
</evidence>
<organism evidence="5 6">
    <name type="scientific">Bacillus solimangrovi</name>
    <dbReference type="NCBI Taxonomy" id="1305675"/>
    <lineage>
        <taxon>Bacteria</taxon>
        <taxon>Bacillati</taxon>
        <taxon>Bacillota</taxon>
        <taxon>Bacilli</taxon>
        <taxon>Bacillales</taxon>
        <taxon>Bacillaceae</taxon>
        <taxon>Bacillus</taxon>
    </lineage>
</organism>
<comment type="similarity">
    <text evidence="1">Belongs to the 'GDXG' lipolytic enzyme family.</text>
</comment>
<evidence type="ECO:0000313" key="5">
    <source>
        <dbReference type="EMBL" id="OEH93755.1"/>
    </source>
</evidence>
<name>A0A1E5LI60_9BACI</name>
<dbReference type="PANTHER" id="PTHR48081:SF8">
    <property type="entry name" value="ALPHA_BETA HYDROLASE FOLD-3 DOMAIN-CONTAINING PROTEIN-RELATED"/>
    <property type="match status" value="1"/>
</dbReference>
<dbReference type="PROSITE" id="PS01174">
    <property type="entry name" value="LIPASE_GDXG_SER"/>
    <property type="match status" value="1"/>
</dbReference>
<proteinExistence type="inferred from homology"/>
<sequence>MSEWGGDPNKITIAGDSAGGHLAIVTSLRLKEQGQWMPKRQVLIYPMLDASDSSESYAKYGDDYIITRDALLSGFDAYLSDLPREHPEASPLHRDDFEGLPETFITFQLTLRLPLQNFGESMKFKWERALVIPLRYKRQ</sequence>
<dbReference type="Gene3D" id="3.40.50.1820">
    <property type="entry name" value="alpha/beta hydrolase"/>
    <property type="match status" value="1"/>
</dbReference>
<keyword evidence="6" id="KW-1185">Reference proteome</keyword>
<dbReference type="Proteomes" id="UP000095209">
    <property type="component" value="Unassembled WGS sequence"/>
</dbReference>
<feature type="active site" evidence="3">
    <location>
        <position position="17"/>
    </location>
</feature>
<dbReference type="InterPro" id="IPR013094">
    <property type="entry name" value="AB_hydrolase_3"/>
</dbReference>
<dbReference type="EMBL" id="MJEH01000009">
    <property type="protein sequence ID" value="OEH93755.1"/>
    <property type="molecule type" value="Genomic_DNA"/>
</dbReference>
<accession>A0A1E5LI60</accession>
<evidence type="ECO:0000259" key="4">
    <source>
        <dbReference type="Pfam" id="PF07859"/>
    </source>
</evidence>
<dbReference type="SUPFAM" id="SSF53474">
    <property type="entry name" value="alpha/beta-Hydrolases"/>
    <property type="match status" value="1"/>
</dbReference>
<evidence type="ECO:0000313" key="6">
    <source>
        <dbReference type="Proteomes" id="UP000095209"/>
    </source>
</evidence>
<comment type="caution">
    <text evidence="5">The sequence shown here is derived from an EMBL/GenBank/DDBJ whole genome shotgun (WGS) entry which is preliminary data.</text>
</comment>
<evidence type="ECO:0000256" key="1">
    <source>
        <dbReference type="ARBA" id="ARBA00010515"/>
    </source>
</evidence>
<keyword evidence="2" id="KW-0378">Hydrolase</keyword>